<proteinExistence type="evidence at transcript level"/>
<dbReference type="OrthoDB" id="6374529at2759"/>
<dbReference type="InterPro" id="IPR033369">
    <property type="entry name" value="C19orf12"/>
</dbReference>
<keyword evidence="2" id="KW-0812">Transmembrane</keyword>
<dbReference type="AlphaFoldDB" id="A0A172E4K5"/>
<dbReference type="PANTHER" id="PTHR31493:SF1">
    <property type="entry name" value="PROTEIN C19ORF12"/>
    <property type="match status" value="1"/>
</dbReference>
<protein>
    <submittedName>
        <fullName evidence="3">TUS1306</fullName>
    </submittedName>
</protein>
<reference evidence="3" key="1">
    <citation type="submission" date="2013-05" db="EMBL/GenBank/DDBJ databases">
        <title>Cloning and characterization of a white spot syndrome virus-induced gene TUS1306 in the black tiger shrimp, Penaeus monodon.</title>
        <authorList>
            <person name="Leu J.-H."/>
            <person name="Lin C.-Y."/>
            <person name="Lo C.-F."/>
        </authorList>
    </citation>
    <scope>NUCLEOTIDE SEQUENCE</scope>
</reference>
<evidence type="ECO:0000313" key="3">
    <source>
        <dbReference type="EMBL" id="AHX83785.1"/>
    </source>
</evidence>
<keyword evidence="2" id="KW-1133">Transmembrane helix</keyword>
<feature type="transmembrane region" description="Helical" evidence="2">
    <location>
        <begin position="49"/>
        <end position="66"/>
    </location>
</feature>
<dbReference type="PANTHER" id="PTHR31493">
    <property type="entry name" value="NAZO FAMILY MEMBER"/>
    <property type="match status" value="1"/>
</dbReference>
<dbReference type="Pfam" id="PF20721">
    <property type="entry name" value="C19orf12"/>
    <property type="match status" value="1"/>
</dbReference>
<name>A0A172E4K5_PENMO</name>
<evidence type="ECO:0000256" key="1">
    <source>
        <dbReference type="ARBA" id="ARBA00029457"/>
    </source>
</evidence>
<dbReference type="EMBL" id="KF041007">
    <property type="protein sequence ID" value="AHX83785.1"/>
    <property type="molecule type" value="mRNA"/>
</dbReference>
<accession>A0A172E4K5</accession>
<evidence type="ECO:0000256" key="2">
    <source>
        <dbReference type="SAM" id="Phobius"/>
    </source>
</evidence>
<comment type="similarity">
    <text evidence="1">Belongs to the C19orf12 family.</text>
</comment>
<keyword evidence="2" id="KW-0472">Membrane</keyword>
<sequence>MLTEDLVNLVYEVCQEKKLRAAVKCVLQCASIPFVSTIAVALYMGPLGVLLGGAVGTGISYVYARGKFKSVVSIIRDDLTPQERERLMMRVRAALVDLGVAVGASVAFRQLTEPMKSEIAATVKKYLEYDHNMSVEH</sequence>
<organism evidence="3">
    <name type="scientific">Penaeus monodon</name>
    <name type="common">Giant tiger prawn</name>
    <dbReference type="NCBI Taxonomy" id="6687"/>
    <lineage>
        <taxon>Eukaryota</taxon>
        <taxon>Metazoa</taxon>
        <taxon>Ecdysozoa</taxon>
        <taxon>Arthropoda</taxon>
        <taxon>Crustacea</taxon>
        <taxon>Multicrustacea</taxon>
        <taxon>Malacostraca</taxon>
        <taxon>Eumalacostraca</taxon>
        <taxon>Eucarida</taxon>
        <taxon>Decapoda</taxon>
        <taxon>Dendrobranchiata</taxon>
        <taxon>Penaeoidea</taxon>
        <taxon>Penaeidae</taxon>
        <taxon>Penaeus</taxon>
    </lineage>
</organism>